<evidence type="ECO:0000313" key="1">
    <source>
        <dbReference type="EMBL" id="MBB6542588.1"/>
    </source>
</evidence>
<evidence type="ECO:0000313" key="2">
    <source>
        <dbReference type="Proteomes" id="UP000537141"/>
    </source>
</evidence>
<protein>
    <submittedName>
        <fullName evidence="1">Uncharacterized protein</fullName>
    </submittedName>
</protein>
<keyword evidence="2" id="KW-1185">Reference proteome</keyword>
<sequence length="39" mass="4426">MDIQVFGCSRDLKNLFVKSCANLLVNTKLELSYETCNSK</sequence>
<gene>
    <name evidence="1" type="ORF">HNQ55_001087</name>
</gene>
<name>A0A7X0NFX5_9GAMM</name>
<organism evidence="1 2">
    <name type="scientific">Thalassotalea piscium</name>
    <dbReference type="NCBI Taxonomy" id="1230533"/>
    <lineage>
        <taxon>Bacteria</taxon>
        <taxon>Pseudomonadati</taxon>
        <taxon>Pseudomonadota</taxon>
        <taxon>Gammaproteobacteria</taxon>
        <taxon>Alteromonadales</taxon>
        <taxon>Colwelliaceae</taxon>
        <taxon>Thalassotalea</taxon>
    </lineage>
</organism>
<dbReference type="AlphaFoldDB" id="A0A7X0NFX5"/>
<reference evidence="1 2" key="1">
    <citation type="submission" date="2020-08" db="EMBL/GenBank/DDBJ databases">
        <title>Genomic Encyclopedia of Type Strains, Phase IV (KMG-IV): sequencing the most valuable type-strain genomes for metagenomic binning, comparative biology and taxonomic classification.</title>
        <authorList>
            <person name="Goeker M."/>
        </authorList>
    </citation>
    <scope>NUCLEOTIDE SEQUENCE [LARGE SCALE GENOMIC DNA]</scope>
    <source>
        <strain evidence="1 2">DSM 26287</strain>
    </source>
</reference>
<comment type="caution">
    <text evidence="1">The sequence shown here is derived from an EMBL/GenBank/DDBJ whole genome shotgun (WGS) entry which is preliminary data.</text>
</comment>
<dbReference type="EMBL" id="JACHHU010000006">
    <property type="protein sequence ID" value="MBB6542588.1"/>
    <property type="molecule type" value="Genomic_DNA"/>
</dbReference>
<proteinExistence type="predicted"/>
<accession>A0A7X0NFX5</accession>
<dbReference type="Proteomes" id="UP000537141">
    <property type="component" value="Unassembled WGS sequence"/>
</dbReference>